<reference evidence="1 2" key="1">
    <citation type="submission" date="2024-05" db="EMBL/GenBank/DDBJ databases">
        <authorList>
            <person name="Wallberg A."/>
        </authorList>
    </citation>
    <scope>NUCLEOTIDE SEQUENCE [LARGE SCALE GENOMIC DNA]</scope>
</reference>
<name>A0AAV2RRA5_MEGNR</name>
<keyword evidence="2" id="KW-1185">Reference proteome</keyword>
<gene>
    <name evidence="1" type="ORF">MNOR_LOCUS28449</name>
</gene>
<dbReference type="EMBL" id="CAXKWB010031413">
    <property type="protein sequence ID" value="CAL4139427.1"/>
    <property type="molecule type" value="Genomic_DNA"/>
</dbReference>
<accession>A0AAV2RRA5</accession>
<evidence type="ECO:0000313" key="2">
    <source>
        <dbReference type="Proteomes" id="UP001497623"/>
    </source>
</evidence>
<sequence>IIHFRHQTKKGKSPSVYKLHWSFFYDNITPPQSVADLPENLWALRHVMHQKNCHSNVYKIPEDVAYLGHFKLNCTKECLEKKFIEETAYSNIRSEVQEAVSLAIKEIKSLETEDTLNHLREWT</sequence>
<proteinExistence type="predicted"/>
<protein>
    <recommendedName>
        <fullName evidence="3">Vitellogenin</fullName>
    </recommendedName>
</protein>
<evidence type="ECO:0008006" key="3">
    <source>
        <dbReference type="Google" id="ProtNLM"/>
    </source>
</evidence>
<comment type="caution">
    <text evidence="1">The sequence shown here is derived from an EMBL/GenBank/DDBJ whole genome shotgun (WGS) entry which is preliminary data.</text>
</comment>
<evidence type="ECO:0000313" key="1">
    <source>
        <dbReference type="EMBL" id="CAL4139427.1"/>
    </source>
</evidence>
<organism evidence="1 2">
    <name type="scientific">Meganyctiphanes norvegica</name>
    <name type="common">Northern krill</name>
    <name type="synonym">Thysanopoda norvegica</name>
    <dbReference type="NCBI Taxonomy" id="48144"/>
    <lineage>
        <taxon>Eukaryota</taxon>
        <taxon>Metazoa</taxon>
        <taxon>Ecdysozoa</taxon>
        <taxon>Arthropoda</taxon>
        <taxon>Crustacea</taxon>
        <taxon>Multicrustacea</taxon>
        <taxon>Malacostraca</taxon>
        <taxon>Eumalacostraca</taxon>
        <taxon>Eucarida</taxon>
        <taxon>Euphausiacea</taxon>
        <taxon>Euphausiidae</taxon>
        <taxon>Meganyctiphanes</taxon>
    </lineage>
</organism>
<dbReference type="AlphaFoldDB" id="A0AAV2RRA5"/>
<feature type="non-terminal residue" evidence="1">
    <location>
        <position position="1"/>
    </location>
</feature>
<dbReference type="Proteomes" id="UP001497623">
    <property type="component" value="Unassembled WGS sequence"/>
</dbReference>